<proteinExistence type="predicted"/>
<feature type="transmembrane region" description="Helical" evidence="1">
    <location>
        <begin position="215"/>
        <end position="234"/>
    </location>
</feature>
<keyword evidence="1" id="KW-0472">Membrane</keyword>
<organism evidence="2 3">
    <name type="scientific">Methanooceanicella nereidis</name>
    <dbReference type="NCBI Taxonomy" id="2052831"/>
    <lineage>
        <taxon>Archaea</taxon>
        <taxon>Methanobacteriati</taxon>
        <taxon>Methanobacteriota</taxon>
        <taxon>Stenosarchaea group</taxon>
        <taxon>Methanomicrobia</taxon>
        <taxon>Methanocellales</taxon>
        <taxon>Methanocellaceae</taxon>
        <taxon>Methanooceanicella</taxon>
    </lineage>
</organism>
<keyword evidence="1" id="KW-1133">Transmembrane helix</keyword>
<dbReference type="EMBL" id="PGCK01000002">
    <property type="protein sequence ID" value="MCD1293884.1"/>
    <property type="molecule type" value="Genomic_DNA"/>
</dbReference>
<accession>A0AAP2RAG6</accession>
<dbReference type="AlphaFoldDB" id="A0AAP2RAG6"/>
<sequence length="245" mass="27578">MNYIKIIRSFGLGDLLNVVRDPLLKWMIAMPFMIAILLRFLVPELTAWAAPMIDLVPYYPMIMAIVVVFVPAMYGVCIGFLLLDERDEGMLTALKVTPVSLSSYLVYRITAPMLLSFVSTLIAYPLAGLTGIDPLILIVVALVASFEAPFFALVLACFAENKVQGFAIQKMMGSLLMIPMIAYLLDPKWEFVFYIIPTFWPVKAFWVGTINGPNFWLYVLGAIVFHLILIGLLLKRFDKVMHKVS</sequence>
<reference evidence="2 3" key="1">
    <citation type="submission" date="2017-11" db="EMBL/GenBank/DDBJ databases">
        <title>Isolation and Characterization of Family Methanocellaceae Species from Potential Methane Hydrate Area Offshore Southwestern Taiwan.</title>
        <authorList>
            <person name="Zhang W.-L."/>
            <person name="Chen W.-C."/>
            <person name="Lai M.-C."/>
            <person name="Chen S.-C."/>
        </authorList>
    </citation>
    <scope>NUCLEOTIDE SEQUENCE [LARGE SCALE GENOMIC DNA]</scope>
    <source>
        <strain evidence="2 3">CWC-04</strain>
    </source>
</reference>
<protein>
    <submittedName>
        <fullName evidence="2">ABC transporter</fullName>
    </submittedName>
</protein>
<dbReference type="RefSeq" id="WP_230740314.1">
    <property type="nucleotide sequence ID" value="NZ_PGCK01000002.1"/>
</dbReference>
<feature type="transmembrane region" description="Helical" evidence="1">
    <location>
        <begin position="23"/>
        <end position="42"/>
    </location>
</feature>
<feature type="transmembrane region" description="Helical" evidence="1">
    <location>
        <begin position="136"/>
        <end position="159"/>
    </location>
</feature>
<feature type="transmembrane region" description="Helical" evidence="1">
    <location>
        <begin position="104"/>
        <end position="124"/>
    </location>
</feature>
<evidence type="ECO:0000313" key="3">
    <source>
        <dbReference type="Proteomes" id="UP001320159"/>
    </source>
</evidence>
<dbReference type="Proteomes" id="UP001320159">
    <property type="component" value="Unassembled WGS sequence"/>
</dbReference>
<name>A0AAP2RAG6_9EURY</name>
<evidence type="ECO:0000313" key="2">
    <source>
        <dbReference type="EMBL" id="MCD1293884.1"/>
    </source>
</evidence>
<gene>
    <name evidence="2" type="ORF">CUJ83_02580</name>
</gene>
<keyword evidence="1" id="KW-0812">Transmembrane</keyword>
<feature type="transmembrane region" description="Helical" evidence="1">
    <location>
        <begin position="62"/>
        <end position="83"/>
    </location>
</feature>
<evidence type="ECO:0000256" key="1">
    <source>
        <dbReference type="SAM" id="Phobius"/>
    </source>
</evidence>
<comment type="caution">
    <text evidence="2">The sequence shown here is derived from an EMBL/GenBank/DDBJ whole genome shotgun (WGS) entry which is preliminary data.</text>
</comment>
<keyword evidence="3" id="KW-1185">Reference proteome</keyword>